<keyword evidence="4" id="KW-1015">Disulfide bond</keyword>
<dbReference type="InterPro" id="IPR017937">
    <property type="entry name" value="Thioredoxin_CS"/>
</dbReference>
<evidence type="ECO:0000256" key="4">
    <source>
        <dbReference type="ARBA" id="ARBA00023157"/>
    </source>
</evidence>
<sequence length="180" mass="19770">MNRLFLFLPLALFAVMAAYFALGLRENPGEIPSQLIDRELPAFDLPPIQGHETGLASADLAGEVSLLNVFGSWCPPCAIEHPMLMQISRSGVVPVYGIDWKDPPGAGTRWLERNGNPYVRIGNDAEGRVAIDLGITGAPETFIIDRAGRVRYRHVGVITEDVWEGTLLPLVEHLQAEEMP</sequence>
<protein>
    <submittedName>
        <fullName evidence="7">Thiol:disulfide interchange protein</fullName>
    </submittedName>
</protein>
<dbReference type="Gene3D" id="3.40.30.10">
    <property type="entry name" value="Glutaredoxin"/>
    <property type="match status" value="1"/>
</dbReference>
<dbReference type="InterPro" id="IPR036249">
    <property type="entry name" value="Thioredoxin-like_sf"/>
</dbReference>
<dbReference type="CDD" id="cd03010">
    <property type="entry name" value="TlpA_like_DsbE"/>
    <property type="match status" value="1"/>
</dbReference>
<dbReference type="Pfam" id="PF08534">
    <property type="entry name" value="Redoxin"/>
    <property type="match status" value="1"/>
</dbReference>
<dbReference type="GO" id="GO:0017004">
    <property type="term" value="P:cytochrome complex assembly"/>
    <property type="evidence" value="ECO:0007669"/>
    <property type="project" value="UniProtKB-KW"/>
</dbReference>
<dbReference type="AlphaFoldDB" id="A0A9W6MMP9"/>
<comment type="subcellular location">
    <subcellularLocation>
        <location evidence="1">Cell envelope</location>
    </subcellularLocation>
</comment>
<keyword evidence="3" id="KW-0201">Cytochrome c-type biogenesis</keyword>
<keyword evidence="5" id="KW-0676">Redox-active center</keyword>
<dbReference type="NCBIfam" id="TIGR00385">
    <property type="entry name" value="dsbE"/>
    <property type="match status" value="1"/>
</dbReference>
<evidence type="ECO:0000313" key="8">
    <source>
        <dbReference type="Proteomes" id="UP001143486"/>
    </source>
</evidence>
<dbReference type="Proteomes" id="UP001143486">
    <property type="component" value="Unassembled WGS sequence"/>
</dbReference>
<evidence type="ECO:0000256" key="1">
    <source>
        <dbReference type="ARBA" id="ARBA00004196"/>
    </source>
</evidence>
<dbReference type="RefSeq" id="WP_271185452.1">
    <property type="nucleotide sequence ID" value="NZ_BSFE01000001.1"/>
</dbReference>
<dbReference type="SUPFAM" id="SSF52833">
    <property type="entry name" value="Thioredoxin-like"/>
    <property type="match status" value="1"/>
</dbReference>
<dbReference type="PANTHER" id="PTHR42852:SF6">
    <property type="entry name" value="THIOL:DISULFIDE INTERCHANGE PROTEIN DSBE"/>
    <property type="match status" value="1"/>
</dbReference>
<dbReference type="PROSITE" id="PS51352">
    <property type="entry name" value="THIOREDOXIN_2"/>
    <property type="match status" value="1"/>
</dbReference>
<dbReference type="InterPro" id="IPR050553">
    <property type="entry name" value="Thioredoxin_ResA/DsbE_sf"/>
</dbReference>
<name>A0A9W6MMP9_9PROT</name>
<dbReference type="InterPro" id="IPR013740">
    <property type="entry name" value="Redoxin"/>
</dbReference>
<comment type="similarity">
    <text evidence="2">Belongs to the thioredoxin family. DsbE subfamily.</text>
</comment>
<dbReference type="PANTHER" id="PTHR42852">
    <property type="entry name" value="THIOL:DISULFIDE INTERCHANGE PROTEIN DSBE"/>
    <property type="match status" value="1"/>
</dbReference>
<comment type="caution">
    <text evidence="7">The sequence shown here is derived from an EMBL/GenBank/DDBJ whole genome shotgun (WGS) entry which is preliminary data.</text>
</comment>
<dbReference type="GO" id="GO:0030288">
    <property type="term" value="C:outer membrane-bounded periplasmic space"/>
    <property type="evidence" value="ECO:0007669"/>
    <property type="project" value="InterPro"/>
</dbReference>
<accession>A0A9W6MMP9</accession>
<evidence type="ECO:0000256" key="3">
    <source>
        <dbReference type="ARBA" id="ARBA00022748"/>
    </source>
</evidence>
<reference evidence="7" key="2">
    <citation type="submission" date="2023-01" db="EMBL/GenBank/DDBJ databases">
        <authorList>
            <person name="Sun Q."/>
            <person name="Evtushenko L."/>
        </authorList>
    </citation>
    <scope>NUCLEOTIDE SEQUENCE</scope>
    <source>
        <strain evidence="7">VKM B-1513</strain>
    </source>
</reference>
<evidence type="ECO:0000313" key="7">
    <source>
        <dbReference type="EMBL" id="GLK51059.1"/>
    </source>
</evidence>
<reference evidence="7" key="1">
    <citation type="journal article" date="2014" name="Int. J. Syst. Evol. Microbiol.">
        <title>Complete genome sequence of Corynebacterium casei LMG S-19264T (=DSM 44701T), isolated from a smear-ripened cheese.</title>
        <authorList>
            <consortium name="US DOE Joint Genome Institute (JGI-PGF)"/>
            <person name="Walter F."/>
            <person name="Albersmeier A."/>
            <person name="Kalinowski J."/>
            <person name="Ruckert C."/>
        </authorList>
    </citation>
    <scope>NUCLEOTIDE SEQUENCE</scope>
    <source>
        <strain evidence="7">VKM B-1513</strain>
    </source>
</reference>
<keyword evidence="8" id="KW-1185">Reference proteome</keyword>
<gene>
    <name evidence="7" type="ORF">GCM10017621_05670</name>
</gene>
<evidence type="ECO:0000256" key="5">
    <source>
        <dbReference type="ARBA" id="ARBA00023284"/>
    </source>
</evidence>
<feature type="domain" description="Thioredoxin" evidence="6">
    <location>
        <begin position="34"/>
        <end position="176"/>
    </location>
</feature>
<organism evidence="7 8">
    <name type="scientific">Maricaulis virginensis</name>
    <dbReference type="NCBI Taxonomy" id="144022"/>
    <lineage>
        <taxon>Bacteria</taxon>
        <taxon>Pseudomonadati</taxon>
        <taxon>Pseudomonadota</taxon>
        <taxon>Alphaproteobacteria</taxon>
        <taxon>Maricaulales</taxon>
        <taxon>Maricaulaceae</taxon>
        <taxon>Maricaulis</taxon>
    </lineage>
</organism>
<proteinExistence type="inferred from homology"/>
<dbReference type="InterPro" id="IPR013766">
    <property type="entry name" value="Thioredoxin_domain"/>
</dbReference>
<evidence type="ECO:0000256" key="2">
    <source>
        <dbReference type="ARBA" id="ARBA00007758"/>
    </source>
</evidence>
<dbReference type="GO" id="GO:0015036">
    <property type="term" value="F:disulfide oxidoreductase activity"/>
    <property type="evidence" value="ECO:0007669"/>
    <property type="project" value="InterPro"/>
</dbReference>
<dbReference type="PROSITE" id="PS00194">
    <property type="entry name" value="THIOREDOXIN_1"/>
    <property type="match status" value="1"/>
</dbReference>
<evidence type="ECO:0000259" key="6">
    <source>
        <dbReference type="PROSITE" id="PS51352"/>
    </source>
</evidence>
<dbReference type="EMBL" id="BSFE01000001">
    <property type="protein sequence ID" value="GLK51059.1"/>
    <property type="molecule type" value="Genomic_DNA"/>
</dbReference>
<dbReference type="InterPro" id="IPR004799">
    <property type="entry name" value="Periplasmic_diS_OxRdtase_DsbE"/>
</dbReference>